<feature type="domain" description="DUF641" evidence="3">
    <location>
        <begin position="76"/>
        <end position="201"/>
    </location>
</feature>
<comment type="caution">
    <text evidence="5">The sequence shown here is derived from an EMBL/GenBank/DDBJ whole genome shotgun (WGS) entry which is preliminary data.</text>
</comment>
<dbReference type="GO" id="GO:0009959">
    <property type="term" value="P:negative gravitropism"/>
    <property type="evidence" value="ECO:0007669"/>
    <property type="project" value="InterPro"/>
</dbReference>
<dbReference type="InterPro" id="IPR040225">
    <property type="entry name" value="GIL1-like"/>
</dbReference>
<proteinExistence type="predicted"/>
<feature type="region of interest" description="Disordered" evidence="2">
    <location>
        <begin position="34"/>
        <end position="58"/>
    </location>
</feature>
<feature type="domain" description="GIL1/IRKI C-terminal" evidence="4">
    <location>
        <begin position="403"/>
        <end position="454"/>
    </location>
</feature>
<dbReference type="InterPro" id="IPR006943">
    <property type="entry name" value="DUF641_pln"/>
</dbReference>
<dbReference type="InterPro" id="IPR056813">
    <property type="entry name" value="GIL1_IRKI_C"/>
</dbReference>
<dbReference type="Proteomes" id="UP001141552">
    <property type="component" value="Unassembled WGS sequence"/>
</dbReference>
<dbReference type="EMBL" id="JAKUCV010003377">
    <property type="protein sequence ID" value="KAJ4839209.1"/>
    <property type="molecule type" value="Genomic_DNA"/>
</dbReference>
<keyword evidence="6" id="KW-1185">Reference proteome</keyword>
<organism evidence="5 6">
    <name type="scientific">Turnera subulata</name>
    <dbReference type="NCBI Taxonomy" id="218843"/>
    <lineage>
        <taxon>Eukaryota</taxon>
        <taxon>Viridiplantae</taxon>
        <taxon>Streptophyta</taxon>
        <taxon>Embryophyta</taxon>
        <taxon>Tracheophyta</taxon>
        <taxon>Spermatophyta</taxon>
        <taxon>Magnoliopsida</taxon>
        <taxon>eudicotyledons</taxon>
        <taxon>Gunneridae</taxon>
        <taxon>Pentapetalae</taxon>
        <taxon>rosids</taxon>
        <taxon>fabids</taxon>
        <taxon>Malpighiales</taxon>
        <taxon>Passifloraceae</taxon>
        <taxon>Turnera</taxon>
    </lineage>
</organism>
<accession>A0A9Q0FWI6</accession>
<dbReference type="Pfam" id="PF04859">
    <property type="entry name" value="DUF641"/>
    <property type="match status" value="1"/>
</dbReference>
<feature type="compositionally biased region" description="Basic and acidic residues" evidence="2">
    <location>
        <begin position="37"/>
        <end position="55"/>
    </location>
</feature>
<keyword evidence="1" id="KW-0175">Coiled coil</keyword>
<evidence type="ECO:0000256" key="1">
    <source>
        <dbReference type="SAM" id="Coils"/>
    </source>
</evidence>
<gene>
    <name evidence="5" type="ORF">Tsubulata_012289</name>
</gene>
<reference evidence="5" key="1">
    <citation type="submission" date="2022-02" db="EMBL/GenBank/DDBJ databases">
        <authorList>
            <person name="Henning P.M."/>
            <person name="McCubbin A.G."/>
            <person name="Shore J.S."/>
        </authorList>
    </citation>
    <scope>NUCLEOTIDE SEQUENCE</scope>
    <source>
        <strain evidence="5">F60SS</strain>
        <tissue evidence="5">Leaves</tissue>
    </source>
</reference>
<reference evidence="5" key="2">
    <citation type="journal article" date="2023" name="Plants (Basel)">
        <title>Annotation of the Turnera subulata (Passifloraceae) Draft Genome Reveals the S-Locus Evolved after the Divergence of Turneroideae from Passifloroideae in a Stepwise Manner.</title>
        <authorList>
            <person name="Henning P.M."/>
            <person name="Roalson E.H."/>
            <person name="Mir W."/>
            <person name="McCubbin A.G."/>
            <person name="Shore J.S."/>
        </authorList>
    </citation>
    <scope>NUCLEOTIDE SEQUENCE</scope>
    <source>
        <strain evidence="5">F60SS</strain>
    </source>
</reference>
<evidence type="ECO:0000256" key="2">
    <source>
        <dbReference type="SAM" id="MobiDB-lite"/>
    </source>
</evidence>
<evidence type="ECO:0000313" key="5">
    <source>
        <dbReference type="EMBL" id="KAJ4839209.1"/>
    </source>
</evidence>
<dbReference type="AlphaFoldDB" id="A0A9Q0FWI6"/>
<evidence type="ECO:0000259" key="4">
    <source>
        <dbReference type="Pfam" id="PF24994"/>
    </source>
</evidence>
<dbReference type="OrthoDB" id="1915848at2759"/>
<name>A0A9Q0FWI6_9ROSI</name>
<dbReference type="Pfam" id="PF24994">
    <property type="entry name" value="GIL1_IRKI_C"/>
    <property type="match status" value="1"/>
</dbReference>
<dbReference type="GO" id="GO:0009639">
    <property type="term" value="P:response to red or far red light"/>
    <property type="evidence" value="ECO:0007669"/>
    <property type="project" value="InterPro"/>
</dbReference>
<dbReference type="PANTHER" id="PTHR31161">
    <property type="entry name" value="PROTEIN GRAVITROPIC IN THE LIGHT 1"/>
    <property type="match status" value="1"/>
</dbReference>
<evidence type="ECO:0000259" key="3">
    <source>
        <dbReference type="Pfam" id="PF04859"/>
    </source>
</evidence>
<sequence>MDTVKPSMKAAKSSKFARTVAKLLNVGAATGISPVEKINDDEPKRSEKARRDSKSRATTLRQSFNLKDDQEVLEKRVALEAMLAKLFASISYVKASYAQFQYAQSPYDAEGIQAADQSIVHEFKKLSELKRCFVKKQHYCDPCPEGSVLSAEVQEQKSVLKTYEIMGKKLESQVRLKDSEVTYLKEKLHEVNRQNRSLEKRLNESGQQLLSGPEDLQPSHFISVLRLTVKSIRSFVKMMIEQMKSAGWDVDGAAMSIVDVGCYWSAGKTDDKCFAFESYVSREMFQGFHLPFFSIRSDYRLPDNKRGKQQLFFKRFTELRSVRAIEYLAQNPRSVFGRFCRMKYLQLVHPKMEISFFGSLEQRSLVGSGGFPVTNFFASFAEMAKRIWLLHCLGSCMEPEATIFQAPVGSRFSQVYMECVSLDAPLSSEAEPVVAFTVVPGFRIGKTVLQCQVFLSPDSTSN</sequence>
<evidence type="ECO:0008006" key="7">
    <source>
        <dbReference type="Google" id="ProtNLM"/>
    </source>
</evidence>
<protein>
    <recommendedName>
        <fullName evidence="7">DUF641 domain-containing protein</fullName>
    </recommendedName>
</protein>
<evidence type="ECO:0000313" key="6">
    <source>
        <dbReference type="Proteomes" id="UP001141552"/>
    </source>
</evidence>
<feature type="coiled-coil region" evidence="1">
    <location>
        <begin position="181"/>
        <end position="208"/>
    </location>
</feature>